<feature type="compositionally biased region" description="Low complexity" evidence="1">
    <location>
        <begin position="120"/>
        <end position="130"/>
    </location>
</feature>
<proteinExistence type="predicted"/>
<evidence type="ECO:0000256" key="2">
    <source>
        <dbReference type="SAM" id="SignalP"/>
    </source>
</evidence>
<feature type="signal peptide" evidence="2">
    <location>
        <begin position="1"/>
        <end position="22"/>
    </location>
</feature>
<feature type="region of interest" description="Disordered" evidence="1">
    <location>
        <begin position="99"/>
        <end position="150"/>
    </location>
</feature>
<evidence type="ECO:0000256" key="1">
    <source>
        <dbReference type="SAM" id="MobiDB-lite"/>
    </source>
</evidence>
<evidence type="ECO:0000313" key="3">
    <source>
        <dbReference type="EMBL" id="AKI99479.1"/>
    </source>
</evidence>
<dbReference type="KEGG" id="age:AA314_01106"/>
<dbReference type="Proteomes" id="UP000035579">
    <property type="component" value="Chromosome"/>
</dbReference>
<dbReference type="EMBL" id="CP011509">
    <property type="protein sequence ID" value="AKI99479.1"/>
    <property type="molecule type" value="Genomic_DNA"/>
</dbReference>
<organism evidence="3 4">
    <name type="scientific">Archangium gephyra</name>
    <dbReference type="NCBI Taxonomy" id="48"/>
    <lineage>
        <taxon>Bacteria</taxon>
        <taxon>Pseudomonadati</taxon>
        <taxon>Myxococcota</taxon>
        <taxon>Myxococcia</taxon>
        <taxon>Myxococcales</taxon>
        <taxon>Cystobacterineae</taxon>
        <taxon>Archangiaceae</taxon>
        <taxon>Archangium</taxon>
    </lineage>
</organism>
<dbReference type="AlphaFoldDB" id="A0AAC8Q1T4"/>
<dbReference type="RefSeq" id="WP_245682370.1">
    <property type="nucleotide sequence ID" value="NZ_CP011509.1"/>
</dbReference>
<gene>
    <name evidence="3" type="ORF">AA314_01106</name>
</gene>
<feature type="compositionally biased region" description="Low complexity" evidence="1">
    <location>
        <begin position="138"/>
        <end position="150"/>
    </location>
</feature>
<name>A0AAC8Q1T4_9BACT</name>
<sequence length="150" mass="16408">MSRFSLLLLLTTPLLGPFLGCAAGSSAQRTEAPPAATATSMTGTTSRAELEAVTIPALPDWVDKYAGPNEEERRFFNISGLMERFQLARVQAVELQNHYRDLIRSQPPPRRRRPSPPPSRASAAVSSRAVSSRRRSARPASSSSSISMRR</sequence>
<accession>A0AAC8Q1T4</accession>
<feature type="chain" id="PRO_5042085037" evidence="2">
    <location>
        <begin position="23"/>
        <end position="150"/>
    </location>
</feature>
<evidence type="ECO:0000313" key="4">
    <source>
        <dbReference type="Proteomes" id="UP000035579"/>
    </source>
</evidence>
<protein>
    <submittedName>
        <fullName evidence="3">Uncharacterized protein</fullName>
    </submittedName>
</protein>
<reference evidence="3 4" key="1">
    <citation type="submission" date="2015-05" db="EMBL/GenBank/DDBJ databases">
        <title>Genome assembly of Archangium gephyra DSM 2261.</title>
        <authorList>
            <person name="Sharma G."/>
            <person name="Subramanian S."/>
        </authorList>
    </citation>
    <scope>NUCLEOTIDE SEQUENCE [LARGE SCALE GENOMIC DNA]</scope>
    <source>
        <strain evidence="3 4">DSM 2261</strain>
    </source>
</reference>
<keyword evidence="2" id="KW-0732">Signal</keyword>